<dbReference type="AlphaFoldDB" id="A0A367Y1Z4"/>
<dbReference type="Gene3D" id="1.10.30.50">
    <property type="match status" value="1"/>
</dbReference>
<organism evidence="3 4">
    <name type="scientific">Microbacterium sorbitolivorans</name>
    <dbReference type="NCBI Taxonomy" id="1867410"/>
    <lineage>
        <taxon>Bacteria</taxon>
        <taxon>Bacillati</taxon>
        <taxon>Actinomycetota</taxon>
        <taxon>Actinomycetes</taxon>
        <taxon>Micrococcales</taxon>
        <taxon>Microbacteriaceae</taxon>
        <taxon>Microbacterium</taxon>
    </lineage>
</organism>
<dbReference type="SMART" id="SM00507">
    <property type="entry name" value="HNHc"/>
    <property type="match status" value="1"/>
</dbReference>
<dbReference type="GO" id="GO:0004519">
    <property type="term" value="F:endonuclease activity"/>
    <property type="evidence" value="ECO:0007669"/>
    <property type="project" value="UniProtKB-KW"/>
</dbReference>
<evidence type="ECO:0000313" key="3">
    <source>
        <dbReference type="EMBL" id="RCK59874.1"/>
    </source>
</evidence>
<evidence type="ECO:0000313" key="4">
    <source>
        <dbReference type="Proteomes" id="UP000253508"/>
    </source>
</evidence>
<gene>
    <name evidence="3" type="ORF">DTO57_06880</name>
</gene>
<comment type="caution">
    <text evidence="3">The sequence shown here is derived from an EMBL/GenBank/DDBJ whole genome shotgun (WGS) entry which is preliminary data.</text>
</comment>
<sequence>MTTHASPSEIRERIALDRRTRGSVALTGEPLPAAFPAVAAALHAGAIGVDVASDLTRALEKASRDSVIDPIEAETAEREIVYATAAGFTGKGPLAGSDEALPQTFDDYQAIAGVWLEYLTRDGIEPTADTAARYRYVSVGRVRGGLVRLSGNITPEAAGSLKRLLDAHVGSPVQFSSHAASAADDEPWSDDQAPTDTRTAGQRRHDALISIVQAAAASEDSPTIGGAAPTLVVTIDADQLADPSGVADIDGVDISIPAKIAHRVACTGAIQRVMLDATGRIISLGSPQRLFTPHQRRAISLRDGGCVIPGCTIPAAWCEVHHVEEHSAGGATHTDNGVLLCWAHHHDIDRSGWEIEMREGVPHVKAPHWVDDREVFRRVINRRSLREEIRRRRRGEPAPPGA</sequence>
<dbReference type="Pfam" id="PF02720">
    <property type="entry name" value="DUF222"/>
    <property type="match status" value="1"/>
</dbReference>
<dbReference type="Proteomes" id="UP000253508">
    <property type="component" value="Unassembled WGS sequence"/>
</dbReference>
<dbReference type="EMBL" id="QORO01000002">
    <property type="protein sequence ID" value="RCK59874.1"/>
    <property type="molecule type" value="Genomic_DNA"/>
</dbReference>
<feature type="region of interest" description="Disordered" evidence="1">
    <location>
        <begin position="176"/>
        <end position="202"/>
    </location>
</feature>
<dbReference type="CDD" id="cd00085">
    <property type="entry name" value="HNHc"/>
    <property type="match status" value="1"/>
</dbReference>
<proteinExistence type="predicted"/>
<name>A0A367Y1Z4_9MICO</name>
<protein>
    <submittedName>
        <fullName evidence="3">HNH endonuclease</fullName>
    </submittedName>
</protein>
<keyword evidence="4" id="KW-1185">Reference proteome</keyword>
<dbReference type="InterPro" id="IPR003615">
    <property type="entry name" value="HNH_nuc"/>
</dbReference>
<dbReference type="InterPro" id="IPR003870">
    <property type="entry name" value="DUF222"/>
</dbReference>
<feature type="domain" description="HNH nuclease" evidence="2">
    <location>
        <begin position="294"/>
        <end position="346"/>
    </location>
</feature>
<evidence type="ECO:0000259" key="2">
    <source>
        <dbReference type="SMART" id="SM00507"/>
    </source>
</evidence>
<evidence type="ECO:0000256" key="1">
    <source>
        <dbReference type="SAM" id="MobiDB-lite"/>
    </source>
</evidence>
<keyword evidence="3" id="KW-0540">Nuclease</keyword>
<dbReference type="OrthoDB" id="5177627at2"/>
<dbReference type="RefSeq" id="WP_114117486.1">
    <property type="nucleotide sequence ID" value="NZ_BMHU01000003.1"/>
</dbReference>
<reference evidence="3 4" key="1">
    <citation type="submission" date="2018-07" db="EMBL/GenBank/DDBJ databases">
        <title>Microbacterium endoborsara sp. nov., a novel actinobacterium isolated from Borszczowia aralocaspica.</title>
        <authorList>
            <person name="An D."/>
        </authorList>
    </citation>
    <scope>NUCLEOTIDE SEQUENCE [LARGE SCALE GENOMIC DNA]</scope>
    <source>
        <strain evidence="3 4">C1.15228</strain>
    </source>
</reference>
<accession>A0A367Y1Z4</accession>
<keyword evidence="3" id="KW-0378">Hydrolase</keyword>
<keyword evidence="3" id="KW-0255">Endonuclease</keyword>